<accession>A0ABY9PX94</accession>
<protein>
    <recommendedName>
        <fullName evidence="3">DUF5651 domain-containing protein</fullName>
    </recommendedName>
</protein>
<dbReference type="Proteomes" id="UP001235030">
    <property type="component" value="Chromosome"/>
</dbReference>
<proteinExistence type="predicted"/>
<reference evidence="1 2" key="1">
    <citation type="submission" date="2022-07" db="EMBL/GenBank/DDBJ databases">
        <title>Genome sequence of Terrisporobacter mayombei DSM6539.</title>
        <authorList>
            <person name="Boeer T."/>
            <person name="Bengelsdorf F.R."/>
            <person name="Daniel R."/>
            <person name="Poehlein A."/>
        </authorList>
    </citation>
    <scope>NUCLEOTIDE SEQUENCE [LARGE SCALE GENOMIC DNA]</scope>
    <source>
        <strain evidence="1 2">DSM 6539</strain>
    </source>
</reference>
<gene>
    <name evidence="1" type="ORF">TEMA_01590</name>
</gene>
<sequence>MEQPKQYLNKEERDNFLGFSGLSIYLRRRFEKWGKNLTSDERRRLKTALTNIEKAQSSIINRLPKHEAMKILRASKEHDVRVLTLEGAQALEKRAKQDYEKNLHIKFEEMETIAAQILMHNCYKCKMSCYECMYHSMMSRFLIPGLNSENNCPYSYNHESKFTEVESPEDIDIYKQALEIHKTTVKKSNRKAKKLKNRFDDPVEDYEYNFEPKGVRR</sequence>
<evidence type="ECO:0000313" key="2">
    <source>
        <dbReference type="Proteomes" id="UP001235030"/>
    </source>
</evidence>
<evidence type="ECO:0000313" key="1">
    <source>
        <dbReference type="EMBL" id="WMT79888.1"/>
    </source>
</evidence>
<dbReference type="RefSeq" id="WP_228106612.1">
    <property type="nucleotide sequence ID" value="NZ_CP101637.1"/>
</dbReference>
<name>A0ABY9PX94_9FIRM</name>
<dbReference type="EMBL" id="CP101637">
    <property type="protein sequence ID" value="WMT79888.1"/>
    <property type="molecule type" value="Genomic_DNA"/>
</dbReference>
<organism evidence="1 2">
    <name type="scientific">Terrisporobacter mayombei</name>
    <dbReference type="NCBI Taxonomy" id="1541"/>
    <lineage>
        <taxon>Bacteria</taxon>
        <taxon>Bacillati</taxon>
        <taxon>Bacillota</taxon>
        <taxon>Clostridia</taxon>
        <taxon>Peptostreptococcales</taxon>
        <taxon>Peptostreptococcaceae</taxon>
        <taxon>Terrisporobacter</taxon>
    </lineage>
</organism>
<keyword evidence="2" id="KW-1185">Reference proteome</keyword>
<evidence type="ECO:0008006" key="3">
    <source>
        <dbReference type="Google" id="ProtNLM"/>
    </source>
</evidence>